<keyword evidence="5 7" id="KW-0472">Membrane</keyword>
<dbReference type="GeneID" id="303172418"/>
<feature type="transmembrane region" description="Helical" evidence="7">
    <location>
        <begin position="230"/>
        <end position="254"/>
    </location>
</feature>
<feature type="transmembrane region" description="Helical" evidence="7">
    <location>
        <begin position="51"/>
        <end position="72"/>
    </location>
</feature>
<evidence type="ECO:0000256" key="1">
    <source>
        <dbReference type="ARBA" id="ARBA00004141"/>
    </source>
</evidence>
<reference evidence="8 9" key="1">
    <citation type="submission" date="2017-02" db="EMBL/GenBank/DDBJ databases">
        <authorList>
            <person name="Peterson S.W."/>
        </authorList>
    </citation>
    <scope>NUCLEOTIDE SEQUENCE [LARGE SCALE GENOMIC DNA]</scope>
    <source>
        <strain evidence="8 9">LMG 22410</strain>
    </source>
</reference>
<dbReference type="GO" id="GO:0015293">
    <property type="term" value="F:symporter activity"/>
    <property type="evidence" value="ECO:0007669"/>
    <property type="project" value="UniProtKB-KW"/>
</dbReference>
<dbReference type="InterPro" id="IPR000175">
    <property type="entry name" value="Na/ntran_symport"/>
</dbReference>
<evidence type="ECO:0000256" key="6">
    <source>
        <dbReference type="RuleBase" id="RU003732"/>
    </source>
</evidence>
<comment type="similarity">
    <text evidence="6">Belongs to the sodium:neurotransmitter symporter (SNF) (TC 2.A.22) family.</text>
</comment>
<dbReference type="Proteomes" id="UP000195787">
    <property type="component" value="Unassembled WGS sequence"/>
</dbReference>
<feature type="transmembrane region" description="Helical" evidence="7">
    <location>
        <begin position="437"/>
        <end position="460"/>
    </location>
</feature>
<feature type="transmembrane region" description="Helical" evidence="7">
    <location>
        <begin position="93"/>
        <end position="117"/>
    </location>
</feature>
<keyword evidence="3 6" id="KW-0812">Transmembrane</keyword>
<feature type="transmembrane region" description="Helical" evidence="7">
    <location>
        <begin position="20"/>
        <end position="39"/>
    </location>
</feature>
<feature type="transmembrane region" description="Helical" evidence="7">
    <location>
        <begin position="395"/>
        <end position="416"/>
    </location>
</feature>
<dbReference type="NCBIfam" id="NF037979">
    <property type="entry name" value="Na_transp"/>
    <property type="match status" value="1"/>
</dbReference>
<evidence type="ECO:0000256" key="3">
    <source>
        <dbReference type="ARBA" id="ARBA00022692"/>
    </source>
</evidence>
<keyword evidence="4 7" id="KW-1133">Transmembrane helix</keyword>
<keyword evidence="6" id="KW-0769">Symport</keyword>
<comment type="subcellular location">
    <subcellularLocation>
        <location evidence="1">Membrane</location>
        <topology evidence="1">Multi-pass membrane protein</topology>
    </subcellularLocation>
</comment>
<proteinExistence type="inferred from homology"/>
<feature type="transmembrane region" description="Helical" evidence="7">
    <location>
        <begin position="187"/>
        <end position="210"/>
    </location>
</feature>
<feature type="transmembrane region" description="Helical" evidence="7">
    <location>
        <begin position="365"/>
        <end position="389"/>
    </location>
</feature>
<organism evidence="8 9">
    <name type="scientific">Agrococcus casei LMG 22410</name>
    <dbReference type="NCBI Taxonomy" id="1255656"/>
    <lineage>
        <taxon>Bacteria</taxon>
        <taxon>Bacillati</taxon>
        <taxon>Actinomycetota</taxon>
        <taxon>Actinomycetes</taxon>
        <taxon>Micrococcales</taxon>
        <taxon>Microbacteriaceae</taxon>
        <taxon>Agrococcus</taxon>
    </lineage>
</organism>
<feature type="transmembrane region" description="Helical" evidence="7">
    <location>
        <begin position="266"/>
        <end position="291"/>
    </location>
</feature>
<evidence type="ECO:0000256" key="7">
    <source>
        <dbReference type="SAM" id="Phobius"/>
    </source>
</evidence>
<dbReference type="InterPro" id="IPR037272">
    <property type="entry name" value="SNS_sf"/>
</dbReference>
<dbReference type="GO" id="GO:0016020">
    <property type="term" value="C:membrane"/>
    <property type="evidence" value="ECO:0007669"/>
    <property type="project" value="UniProtKB-SubCell"/>
</dbReference>
<dbReference type="EMBL" id="FUHU01000021">
    <property type="protein sequence ID" value="SJM54663.1"/>
    <property type="molecule type" value="Genomic_DNA"/>
</dbReference>
<dbReference type="AlphaFoldDB" id="A0A1R4FFP9"/>
<gene>
    <name evidence="8" type="ORF">CZ674_04265</name>
</gene>
<keyword evidence="9" id="KW-1185">Reference proteome</keyword>
<evidence type="ECO:0000256" key="4">
    <source>
        <dbReference type="ARBA" id="ARBA00022989"/>
    </source>
</evidence>
<dbReference type="PROSITE" id="PS00610">
    <property type="entry name" value="NA_NEUROTRAN_SYMP_1"/>
    <property type="match status" value="1"/>
</dbReference>
<dbReference type="CDD" id="cd10334">
    <property type="entry name" value="SLC6sbd_u1"/>
    <property type="match status" value="1"/>
</dbReference>
<evidence type="ECO:0000313" key="8">
    <source>
        <dbReference type="EMBL" id="SJM54663.1"/>
    </source>
</evidence>
<feature type="transmembrane region" description="Helical" evidence="7">
    <location>
        <begin position="328"/>
        <end position="353"/>
    </location>
</feature>
<dbReference type="Pfam" id="PF00209">
    <property type="entry name" value="SNF"/>
    <property type="match status" value="2"/>
</dbReference>
<sequence length="525" mass="56615">MSQQVASAEKRRGGFSSRKIFVFAAIGSAVGLGNIWRFPYVAYENGGGSFMIPYLTALLVAGIPFLFFDYAIGHITRGSSPLAMRRLGKRNEFIGWWHVIICFVIAVYYAAILAWAAQFTIFSFTKKWGDDPEAFMFGEFLKTADANAGVTFEFVPAVLIPMVLVWLAVIVVMTLGVQKGIGATAVIFIPLLVVAFVWLVIQSLFLPGAVDGINALFTPEWSKLADPTVWTAAVGQIFFSLSVGFAIMITYASYVKRKTDMTGSGLVVGFANSGFELLAGIGVFAALGFLATAQNVAVGDVATSGLVLAFVAFPTILNEAPMGELLGVLFFGSLFIAGVTSLISIVEVVISAFRDKFELGRVQATLLVTIPIALVSIILLSTTSGLNVLDIADRFINQYGIVLAAVVSIIALGWFGRKLPMFAKHLSQYGSFKLGRVWVAIVAFVLPIALIALLLQSFLIEISAPYAGYPQWLINIFGWGVAAGAIVLGFLLSLMPWNKAVSLELPEPAHTAANRTLRETKQEQS</sequence>
<evidence type="ECO:0000256" key="5">
    <source>
        <dbReference type="ARBA" id="ARBA00023136"/>
    </source>
</evidence>
<dbReference type="PROSITE" id="PS50267">
    <property type="entry name" value="NA_NEUROTRAN_SYMP_3"/>
    <property type="match status" value="1"/>
</dbReference>
<evidence type="ECO:0000256" key="2">
    <source>
        <dbReference type="ARBA" id="ARBA00022448"/>
    </source>
</evidence>
<dbReference type="SUPFAM" id="SSF161070">
    <property type="entry name" value="SNF-like"/>
    <property type="match status" value="1"/>
</dbReference>
<protein>
    <recommendedName>
        <fullName evidence="6">Transporter</fullName>
    </recommendedName>
</protein>
<accession>A0A1R4FFP9</accession>
<evidence type="ECO:0000313" key="9">
    <source>
        <dbReference type="Proteomes" id="UP000195787"/>
    </source>
</evidence>
<dbReference type="PANTHER" id="PTHR42948">
    <property type="entry name" value="TRANSPORTER"/>
    <property type="match status" value="1"/>
</dbReference>
<name>A0A1R4FFP9_9MICO</name>
<feature type="transmembrane region" description="Helical" evidence="7">
    <location>
        <begin position="154"/>
        <end position="175"/>
    </location>
</feature>
<dbReference type="OrthoDB" id="9762833at2"/>
<dbReference type="RefSeq" id="WP_086991310.1">
    <property type="nucleotide sequence ID" value="NZ_FUHU01000021.1"/>
</dbReference>
<dbReference type="PANTHER" id="PTHR42948:SF1">
    <property type="entry name" value="TRANSPORTER"/>
    <property type="match status" value="1"/>
</dbReference>
<feature type="transmembrane region" description="Helical" evidence="7">
    <location>
        <begin position="472"/>
        <end position="494"/>
    </location>
</feature>
<dbReference type="PRINTS" id="PR00176">
    <property type="entry name" value="NANEUSMPORT"/>
</dbReference>
<keyword evidence="2 6" id="KW-0813">Transport</keyword>